<dbReference type="Proteomes" id="UP001198701">
    <property type="component" value="Unassembled WGS sequence"/>
</dbReference>
<dbReference type="Pfam" id="PF13483">
    <property type="entry name" value="Lactamase_B_3"/>
    <property type="match status" value="1"/>
</dbReference>
<dbReference type="InterPro" id="IPR036866">
    <property type="entry name" value="RibonucZ/Hydroxyglut_hydro"/>
</dbReference>
<dbReference type="RefSeq" id="WP_229431798.1">
    <property type="nucleotide sequence ID" value="NZ_JAJHPV010000012.1"/>
</dbReference>
<keyword evidence="2" id="KW-1185">Reference proteome</keyword>
<dbReference type="Gene3D" id="3.60.15.10">
    <property type="entry name" value="Ribonuclease Z/Hydroxyacylglutathione hydrolase-like"/>
    <property type="match status" value="1"/>
</dbReference>
<dbReference type="SUPFAM" id="SSF56281">
    <property type="entry name" value="Metallo-hydrolase/oxidoreductase"/>
    <property type="match status" value="1"/>
</dbReference>
<sequence>MTLRISRILHAGYVFECDETRIAFDPIFENPFSTNCHAFPDVRFDHEQIRRERFDAVFISHFHDDHCSLDSLNLLDRTTPIHIYCLFDELFDMVRALGFVNLYKLETNVAVDVGPIKVIPREALDSDVDSMFQIRAGGMNVLNVVDSWISPVALAELANEGPWDMVLWPFQTMREIEVLAPSRADAASLELPAEWIDQLKVLNPRFVVPSSCQFTQESWSWYRHRFFPITYAQFKAEVEHALPKARVVRLNPSVSVVLDEQSLQAAEALPWVIPVGEQDVDYRYDATVEPPHTSDIARRFAALTPGEMQSVLDYCREGLLEKYREMELPEDSFFEAERIWRLSVYDHAGTKTDFHYRVKGDTIALLEDNADPLAWTTEVPAAKLFAALTKGEALTSMYMRINDTVFDADIDEKIEAAELVDDPLIRCLFNDVFGAYQAAQLNNIKGARRPNCMSSALPTPNPSKLD</sequence>
<proteinExistence type="predicted"/>
<reference evidence="1 2" key="1">
    <citation type="submission" date="2021-11" db="EMBL/GenBank/DDBJ databases">
        <authorList>
            <person name="Huq M.A."/>
        </authorList>
    </citation>
    <scope>NUCLEOTIDE SEQUENCE [LARGE SCALE GENOMIC DNA]</scope>
    <source>
        <strain evidence="1 2">MAHUQ-52</strain>
    </source>
</reference>
<gene>
    <name evidence="1" type="ORF">LMJ30_07895</name>
</gene>
<evidence type="ECO:0000313" key="2">
    <source>
        <dbReference type="Proteomes" id="UP001198701"/>
    </source>
</evidence>
<organism evidence="1 2">
    <name type="scientific">Massilia agrisoli</name>
    <dbReference type="NCBI Taxonomy" id="2892444"/>
    <lineage>
        <taxon>Bacteria</taxon>
        <taxon>Pseudomonadati</taxon>
        <taxon>Pseudomonadota</taxon>
        <taxon>Betaproteobacteria</taxon>
        <taxon>Burkholderiales</taxon>
        <taxon>Oxalobacteraceae</taxon>
        <taxon>Telluria group</taxon>
        <taxon>Massilia</taxon>
    </lineage>
</organism>
<evidence type="ECO:0000313" key="1">
    <source>
        <dbReference type="EMBL" id="MCC6070874.1"/>
    </source>
</evidence>
<accession>A0ABS8IQI7</accession>
<protein>
    <submittedName>
        <fullName evidence="1">MBL fold metallo-hydrolase</fullName>
    </submittedName>
</protein>
<name>A0ABS8IQI7_9BURK</name>
<comment type="caution">
    <text evidence="1">The sequence shown here is derived from an EMBL/GenBank/DDBJ whole genome shotgun (WGS) entry which is preliminary data.</text>
</comment>
<dbReference type="EMBL" id="JAJHPV010000012">
    <property type="protein sequence ID" value="MCC6070874.1"/>
    <property type="molecule type" value="Genomic_DNA"/>
</dbReference>